<evidence type="ECO:0000313" key="1">
    <source>
        <dbReference type="EMBL" id="MCB5620930.1"/>
    </source>
</evidence>
<organism evidence="1 2">
    <name type="scientific">Mediterraneibacter gnavus</name>
    <name type="common">Ruminococcus gnavus</name>
    <dbReference type="NCBI Taxonomy" id="33038"/>
    <lineage>
        <taxon>Bacteria</taxon>
        <taxon>Bacillati</taxon>
        <taxon>Bacillota</taxon>
        <taxon>Clostridia</taxon>
        <taxon>Lachnospirales</taxon>
        <taxon>Lachnospiraceae</taxon>
        <taxon>Mediterraneibacter</taxon>
    </lineage>
</organism>
<sequence>MAKTKHPILNEYNLLKESFNQNPLASAVTDIIINIHNECQNELKSKQKHNLNPGNGTIGKTYFYFSDDKKHSRPVNQVLFEDGYQPATDFSGNPVKNQEGLTITKADWFLHNLKNNTIKNQSADDITSALYAISMEFCCSTDLIALNSQKICGTYFEKLIGHIYSRHLNVAPSSTQYACELDSTSIKIPTDFIFNLGPNMPKFDVPVKTSTRERCVEVWAQQRILDGAYGAGRFLGLLTCISEAKMNSESKDHSKWKVDDVCVPNQWINYQLFIAQIKRAYYLDVPNRYDQLNNSFPRIHVKKFGEFFFEWEDLLD</sequence>
<name>A0AAJ1F6F4_MEDGN</name>
<evidence type="ECO:0000313" key="2">
    <source>
        <dbReference type="Proteomes" id="UP001297370"/>
    </source>
</evidence>
<comment type="caution">
    <text evidence="1">The sequence shown here is derived from an EMBL/GenBank/DDBJ whole genome shotgun (WGS) entry which is preliminary data.</text>
</comment>
<evidence type="ECO:0008006" key="3">
    <source>
        <dbReference type="Google" id="ProtNLM"/>
    </source>
</evidence>
<dbReference type="EMBL" id="JAJBOM010000042">
    <property type="protein sequence ID" value="MCB5620930.1"/>
    <property type="molecule type" value="Genomic_DNA"/>
</dbReference>
<gene>
    <name evidence="1" type="ORF">LIQ08_17555</name>
</gene>
<accession>A0AAJ1F6F4</accession>
<dbReference type="AlphaFoldDB" id="A0AAJ1F6F4"/>
<dbReference type="RefSeq" id="WP_173867729.1">
    <property type="nucleotide sequence ID" value="NZ_JAAIQY010000045.1"/>
</dbReference>
<reference evidence="1" key="1">
    <citation type="submission" date="2021-10" db="EMBL/GenBank/DDBJ databases">
        <title>Collection of gut derived symbiotic bacterial strains cultured from healthy donors.</title>
        <authorList>
            <person name="Lin H."/>
            <person name="Littmann E."/>
            <person name="Claire K."/>
            <person name="Pamer E."/>
        </authorList>
    </citation>
    <scope>NUCLEOTIDE SEQUENCE</scope>
    <source>
        <strain evidence="1">MSK.23.18</strain>
    </source>
</reference>
<protein>
    <recommendedName>
        <fullName evidence="3">Restriction endonuclease</fullName>
    </recommendedName>
</protein>
<proteinExistence type="predicted"/>
<dbReference type="Proteomes" id="UP001297370">
    <property type="component" value="Unassembled WGS sequence"/>
</dbReference>